<reference evidence="3" key="1">
    <citation type="submission" date="2018-03" db="EMBL/GenBank/DDBJ databases">
        <authorList>
            <person name="Rodrigo-Torres L."/>
            <person name="Arahal R. D."/>
            <person name="Lucena T."/>
        </authorList>
    </citation>
    <scope>NUCLEOTIDE SEQUENCE [LARGE SCALE GENOMIC DNA]</scope>
    <source>
        <strain evidence="3">CECT 8871</strain>
    </source>
</reference>
<feature type="transmembrane region" description="Helical" evidence="1">
    <location>
        <begin position="41"/>
        <end position="59"/>
    </location>
</feature>
<dbReference type="EMBL" id="OMOJ01000005">
    <property type="protein sequence ID" value="SPF80722.1"/>
    <property type="molecule type" value="Genomic_DNA"/>
</dbReference>
<organism evidence="2 3">
    <name type="scientific">Pseudoprimorskyibacter insulae</name>
    <dbReference type="NCBI Taxonomy" id="1695997"/>
    <lineage>
        <taxon>Bacteria</taxon>
        <taxon>Pseudomonadati</taxon>
        <taxon>Pseudomonadota</taxon>
        <taxon>Alphaproteobacteria</taxon>
        <taxon>Rhodobacterales</taxon>
        <taxon>Paracoccaceae</taxon>
        <taxon>Pseudoprimorskyibacter</taxon>
    </lineage>
</organism>
<gene>
    <name evidence="2" type="ORF">PRI8871_02533</name>
</gene>
<dbReference type="Proteomes" id="UP000244904">
    <property type="component" value="Unassembled WGS sequence"/>
</dbReference>
<keyword evidence="1" id="KW-0472">Membrane</keyword>
<keyword evidence="1" id="KW-1133">Transmembrane helix</keyword>
<keyword evidence="3" id="KW-1185">Reference proteome</keyword>
<feature type="transmembrane region" description="Helical" evidence="1">
    <location>
        <begin position="110"/>
        <end position="130"/>
    </location>
</feature>
<protein>
    <submittedName>
        <fullName evidence="2">Uncharacterized protein</fullName>
    </submittedName>
</protein>
<feature type="transmembrane region" description="Helical" evidence="1">
    <location>
        <begin position="79"/>
        <end position="98"/>
    </location>
</feature>
<dbReference type="OrthoDB" id="7844799at2"/>
<name>A0A2R8AXH1_9RHOB</name>
<evidence type="ECO:0000313" key="2">
    <source>
        <dbReference type="EMBL" id="SPF80722.1"/>
    </source>
</evidence>
<dbReference type="AlphaFoldDB" id="A0A2R8AXH1"/>
<proteinExistence type="predicted"/>
<sequence length="191" mass="21347">MGRSFRKQTRADFAVRLDKVERRFEAQLPRRMRRDRGGNHMRLYTTASFVWTWVVLKTAGDPAGTKAWLMDRGVPQDDLQLGMAAIAAALTVSFVLLIKHILTGLLRARGYYDSGAILMGFAVALTLQTIPTDTYRAGYNLIGDDAQEALSRVQTRARDIDWTTVINTASDVTTQANLRGGSQEVKKVRLD</sequence>
<evidence type="ECO:0000313" key="3">
    <source>
        <dbReference type="Proteomes" id="UP000244904"/>
    </source>
</evidence>
<accession>A0A2R8AXH1</accession>
<evidence type="ECO:0000256" key="1">
    <source>
        <dbReference type="SAM" id="Phobius"/>
    </source>
</evidence>
<keyword evidence="1" id="KW-0812">Transmembrane</keyword>